<dbReference type="InterPro" id="IPR043128">
    <property type="entry name" value="Rev_trsase/Diguanyl_cyclase"/>
</dbReference>
<protein>
    <recommendedName>
        <fullName evidence="2">GGDEF domain-containing protein</fullName>
    </recommendedName>
</protein>
<dbReference type="CDD" id="cd01949">
    <property type="entry name" value="GGDEF"/>
    <property type="match status" value="1"/>
</dbReference>
<evidence type="ECO:0000313" key="4">
    <source>
        <dbReference type="Proteomes" id="UP001501195"/>
    </source>
</evidence>
<feature type="compositionally biased region" description="Basic and acidic residues" evidence="1">
    <location>
        <begin position="22"/>
        <end position="45"/>
    </location>
</feature>
<dbReference type="Pfam" id="PF00990">
    <property type="entry name" value="GGDEF"/>
    <property type="match status" value="1"/>
</dbReference>
<dbReference type="SUPFAM" id="SSF48452">
    <property type="entry name" value="TPR-like"/>
    <property type="match status" value="2"/>
</dbReference>
<dbReference type="PANTHER" id="PTHR45138:SF9">
    <property type="entry name" value="DIGUANYLATE CYCLASE DGCM-RELATED"/>
    <property type="match status" value="1"/>
</dbReference>
<dbReference type="InterPro" id="IPR019734">
    <property type="entry name" value="TPR_rpt"/>
</dbReference>
<dbReference type="InterPro" id="IPR050469">
    <property type="entry name" value="Diguanylate_Cyclase"/>
</dbReference>
<organism evidence="3 4">
    <name type="scientific">Kineococcus glutinatus</name>
    <dbReference type="NCBI Taxonomy" id="1070872"/>
    <lineage>
        <taxon>Bacteria</taxon>
        <taxon>Bacillati</taxon>
        <taxon>Actinomycetota</taxon>
        <taxon>Actinomycetes</taxon>
        <taxon>Kineosporiales</taxon>
        <taxon>Kineosporiaceae</taxon>
        <taxon>Kineococcus</taxon>
    </lineage>
</organism>
<reference evidence="4" key="1">
    <citation type="journal article" date="2019" name="Int. J. Syst. Evol. Microbiol.">
        <title>The Global Catalogue of Microorganisms (GCM) 10K type strain sequencing project: providing services to taxonomists for standard genome sequencing and annotation.</title>
        <authorList>
            <consortium name="The Broad Institute Genomics Platform"/>
            <consortium name="The Broad Institute Genome Sequencing Center for Infectious Disease"/>
            <person name="Wu L."/>
            <person name="Ma J."/>
        </authorList>
    </citation>
    <scope>NUCLEOTIDE SEQUENCE [LARGE SCALE GENOMIC DNA]</scope>
    <source>
        <strain evidence="4">JCM 18126</strain>
    </source>
</reference>
<dbReference type="PANTHER" id="PTHR45138">
    <property type="entry name" value="REGULATORY COMPONENTS OF SENSORY TRANSDUCTION SYSTEM"/>
    <property type="match status" value="1"/>
</dbReference>
<gene>
    <name evidence="3" type="ORF">GCM10023225_24020</name>
</gene>
<dbReference type="InterPro" id="IPR029787">
    <property type="entry name" value="Nucleotide_cyclase"/>
</dbReference>
<dbReference type="PROSITE" id="PS50887">
    <property type="entry name" value="GGDEF"/>
    <property type="match status" value="1"/>
</dbReference>
<comment type="caution">
    <text evidence="3">The sequence shown here is derived from an EMBL/GenBank/DDBJ whole genome shotgun (WGS) entry which is preliminary data.</text>
</comment>
<evidence type="ECO:0000256" key="1">
    <source>
        <dbReference type="SAM" id="MobiDB-lite"/>
    </source>
</evidence>
<evidence type="ECO:0000259" key="2">
    <source>
        <dbReference type="PROSITE" id="PS50887"/>
    </source>
</evidence>
<name>A0ABP9I060_9ACTN</name>
<dbReference type="SUPFAM" id="SSF55073">
    <property type="entry name" value="Nucleotide cyclase"/>
    <property type="match status" value="1"/>
</dbReference>
<dbReference type="NCBIfam" id="TIGR00254">
    <property type="entry name" value="GGDEF"/>
    <property type="match status" value="1"/>
</dbReference>
<accession>A0ABP9I060</accession>
<feature type="compositionally biased region" description="Low complexity" evidence="1">
    <location>
        <begin position="46"/>
        <end position="58"/>
    </location>
</feature>
<feature type="region of interest" description="Disordered" evidence="1">
    <location>
        <begin position="1"/>
        <end position="68"/>
    </location>
</feature>
<feature type="domain" description="GGDEF" evidence="2">
    <location>
        <begin position="471"/>
        <end position="603"/>
    </location>
</feature>
<dbReference type="SMART" id="SM00267">
    <property type="entry name" value="GGDEF"/>
    <property type="match status" value="1"/>
</dbReference>
<dbReference type="InterPro" id="IPR011990">
    <property type="entry name" value="TPR-like_helical_dom_sf"/>
</dbReference>
<dbReference type="Gene3D" id="3.30.70.270">
    <property type="match status" value="1"/>
</dbReference>
<sequence length="607" mass="63808">MSAQVDRLPGHPEAALPRARAHPGDDDGLRPGGDEGLHPGGDDGLRPGTATAGAGRVPAPAPPPEPAPLAQLLARADSARQRGAFQEGWELARQAGAAALRAGDEASLYRALHLQSVQAVRLGDLDDAAHAGVRAVAVAERLADDAALVAALNVLALAYLELGMPEEALDAVERTLVVVRRLDDHEAVFSTLSRAGTVHSALGDHARARAFQEQARDELALAGDRAGADSRFALLNNLADNLVASARWDAVAVTREQLLAGLDVAGQALELSRATGHPYREGMSHLNAGGLLLHLDRDAEADEHLAAALGISRRHGYRTLESSVLEAQAMAALLRGQHAVALELFGAAAALAEDLGDVGVATTVHLQLSVCHEHLGQPWEALAHYKRHHELERALRTRTAEARARLLQTTADLGRALSEAEQHRARSEELQAHAEEMRRHAHEDSLTGLANRRALDERLPLLLAAAAAGGQVLGVVVVDVDHFKQVNDRFGHGTGDEVLRTVAHLVAASCRPGDLVARMGGEEFAVVLTCPEPAEAVAVAERVRRAVAGHRWAHGPGSTTVSAGVATLAAGTTATVAQVLAVADQHLYAAKAAGRDRVSHGAVGRAR</sequence>
<dbReference type="SMART" id="SM00028">
    <property type="entry name" value="TPR"/>
    <property type="match status" value="4"/>
</dbReference>
<dbReference type="InterPro" id="IPR000160">
    <property type="entry name" value="GGDEF_dom"/>
</dbReference>
<dbReference type="Gene3D" id="1.25.40.10">
    <property type="entry name" value="Tetratricopeptide repeat domain"/>
    <property type="match status" value="2"/>
</dbReference>
<proteinExistence type="predicted"/>
<dbReference type="Pfam" id="PF13424">
    <property type="entry name" value="TPR_12"/>
    <property type="match status" value="1"/>
</dbReference>
<evidence type="ECO:0000313" key="3">
    <source>
        <dbReference type="EMBL" id="GAA4984022.1"/>
    </source>
</evidence>
<keyword evidence="4" id="KW-1185">Reference proteome</keyword>
<dbReference type="EMBL" id="BAABIL010000371">
    <property type="protein sequence ID" value="GAA4984022.1"/>
    <property type="molecule type" value="Genomic_DNA"/>
</dbReference>
<dbReference type="Proteomes" id="UP001501195">
    <property type="component" value="Unassembled WGS sequence"/>
</dbReference>